<proteinExistence type="predicted"/>
<comment type="caution">
    <text evidence="1">The sequence shown here is derived from an EMBL/GenBank/DDBJ whole genome shotgun (WGS) entry which is preliminary data.</text>
</comment>
<gene>
    <name evidence="1" type="ORF">Z043_110317</name>
</gene>
<accession>A0A0P7UMS6</accession>
<organism evidence="1 2">
    <name type="scientific">Scleropages formosus</name>
    <name type="common">Asian bonytongue</name>
    <name type="synonym">Osteoglossum formosum</name>
    <dbReference type="NCBI Taxonomy" id="113540"/>
    <lineage>
        <taxon>Eukaryota</taxon>
        <taxon>Metazoa</taxon>
        <taxon>Chordata</taxon>
        <taxon>Craniata</taxon>
        <taxon>Vertebrata</taxon>
        <taxon>Euteleostomi</taxon>
        <taxon>Actinopterygii</taxon>
        <taxon>Neopterygii</taxon>
        <taxon>Teleostei</taxon>
        <taxon>Osteoglossocephala</taxon>
        <taxon>Osteoglossomorpha</taxon>
        <taxon>Osteoglossiformes</taxon>
        <taxon>Osteoglossidae</taxon>
        <taxon>Scleropages</taxon>
    </lineage>
</organism>
<dbReference type="Proteomes" id="UP000034805">
    <property type="component" value="Unassembled WGS sequence"/>
</dbReference>
<evidence type="ECO:0000313" key="1">
    <source>
        <dbReference type="EMBL" id="KPP70820.1"/>
    </source>
</evidence>
<sequence length="69" mass="7620">MTFGLFLALGSGMDQMVMDLHLFVTHLVHLFCLCRWRELRGATARTRSPRAVEAAAFPVANTNADPGVM</sequence>
<dbReference type="EMBL" id="JARO02003282">
    <property type="protein sequence ID" value="KPP70820.1"/>
    <property type="molecule type" value="Genomic_DNA"/>
</dbReference>
<name>A0A0P7UMS6_SCLFO</name>
<protein>
    <submittedName>
        <fullName evidence="1">Uncharacterized protein</fullName>
    </submittedName>
</protein>
<dbReference type="AlphaFoldDB" id="A0A0P7UMS6"/>
<evidence type="ECO:0000313" key="2">
    <source>
        <dbReference type="Proteomes" id="UP000034805"/>
    </source>
</evidence>
<reference evidence="1 2" key="1">
    <citation type="submission" date="2015-08" db="EMBL/GenBank/DDBJ databases">
        <title>The genome of the Asian arowana (Scleropages formosus).</title>
        <authorList>
            <person name="Tan M.H."/>
            <person name="Gan H.M."/>
            <person name="Croft L.J."/>
            <person name="Austin C.M."/>
        </authorList>
    </citation>
    <scope>NUCLEOTIDE SEQUENCE [LARGE SCALE GENOMIC DNA]</scope>
    <source>
        <strain evidence="1">Aro1</strain>
    </source>
</reference>